<dbReference type="EC" id="2.4.1.255" evidence="1"/>
<dbReference type="InterPro" id="IPR049625">
    <property type="entry name" value="Glyco_transf_61_cat"/>
</dbReference>
<gene>
    <name evidence="12" type="ORF">C8A04DRAFT_36020</name>
</gene>
<evidence type="ECO:0000256" key="8">
    <source>
        <dbReference type="ARBA" id="ARBA00042574"/>
    </source>
</evidence>
<sequence>MAHLVEHVTVLVSSRLWPLTSPEYDELLEDPVPQSEYCTERFTPHYLDDFRTHAIQYCATGSAALHCFQGQSRPNGEIDSICIGQSATLDVGRKQFALDCELRDPNTTETDRGLIPFDEIRGEWYDSGPRFTFDHFIHIGRDSSSAPAPTTPPSAPHNTLKFALLAKRESNSNIWHCLMEIMTMTMSFDLLRTTADPSREGGPFFDDREDVPNTEVIVVDDLTDGLLLDLWALVTGRPPIRLKDILEDKEKAQTFAEVPRSIIVPIAGAANPIWQNDWDNHDCGHAPMLRAFSHRVLGFYGIPTPALIPDASHSSSSPAPVNLTYINRTDKRRLVDDEALLAAVEAKYPHVRVRSVDFSAISFVEQLLLVRETDILLGVHGAGFAHTMFMRNDHGAVVEIRPATNDYRGFRNLSVMKGLHYLTAYGAQVPVGKHPGKRGAGAATLAKRASWHFDDVKMEKEEFMKLMDDAIAAVS</sequence>
<keyword evidence="3" id="KW-0808">Transferase</keyword>
<keyword evidence="4" id="KW-0732">Signal</keyword>
<evidence type="ECO:0000313" key="13">
    <source>
        <dbReference type="Proteomes" id="UP001302676"/>
    </source>
</evidence>
<reference evidence="12" key="2">
    <citation type="submission" date="2023-05" db="EMBL/GenBank/DDBJ databases">
        <authorList>
            <consortium name="Lawrence Berkeley National Laboratory"/>
            <person name="Steindorff A."/>
            <person name="Hensen N."/>
            <person name="Bonometti L."/>
            <person name="Westerberg I."/>
            <person name="Brannstrom I.O."/>
            <person name="Guillou S."/>
            <person name="Cros-Aarteil S."/>
            <person name="Calhoun S."/>
            <person name="Haridas S."/>
            <person name="Kuo A."/>
            <person name="Mondo S."/>
            <person name="Pangilinan J."/>
            <person name="Riley R."/>
            <person name="Labutti K."/>
            <person name="Andreopoulos B."/>
            <person name="Lipzen A."/>
            <person name="Chen C."/>
            <person name="Yanf M."/>
            <person name="Daum C."/>
            <person name="Ng V."/>
            <person name="Clum A."/>
            <person name="Ohm R."/>
            <person name="Martin F."/>
            <person name="Silar P."/>
            <person name="Natvig D."/>
            <person name="Lalanne C."/>
            <person name="Gautier V."/>
            <person name="Ament-Velasquez S.L."/>
            <person name="Kruys A."/>
            <person name="Hutchinson M.I."/>
            <person name="Powell A.J."/>
            <person name="Barry K."/>
            <person name="Miller A.N."/>
            <person name="Grigoriev I.V."/>
            <person name="Debuchy R."/>
            <person name="Gladieux P."/>
            <person name="Thoren M.H."/>
            <person name="Johannesson H."/>
        </authorList>
    </citation>
    <scope>NUCLEOTIDE SEQUENCE</scope>
    <source>
        <strain evidence="12">CBS 141.50</strain>
    </source>
</reference>
<comment type="catalytic activity">
    <reaction evidence="9">
        <text>L-seryl-[protein] + UDP-N-acetyl-alpha-D-glucosamine = 3-O-(N-acetyl-beta-D-glucosaminyl)-L-seryl-[protein] + UDP + H(+)</text>
        <dbReference type="Rhea" id="RHEA:48904"/>
        <dbReference type="Rhea" id="RHEA-COMP:9863"/>
        <dbReference type="Rhea" id="RHEA-COMP:12251"/>
        <dbReference type="ChEBI" id="CHEBI:15378"/>
        <dbReference type="ChEBI" id="CHEBI:29999"/>
        <dbReference type="ChEBI" id="CHEBI:57705"/>
        <dbReference type="ChEBI" id="CHEBI:58223"/>
        <dbReference type="ChEBI" id="CHEBI:90838"/>
        <dbReference type="EC" id="2.4.1.255"/>
    </reaction>
</comment>
<evidence type="ECO:0000256" key="4">
    <source>
        <dbReference type="ARBA" id="ARBA00022729"/>
    </source>
</evidence>
<evidence type="ECO:0000259" key="11">
    <source>
        <dbReference type="Pfam" id="PF04577"/>
    </source>
</evidence>
<keyword evidence="2" id="KW-0328">Glycosyltransferase</keyword>
<feature type="domain" description="Glycosyltransferase 61 catalytic" evidence="11">
    <location>
        <begin position="311"/>
        <end position="395"/>
    </location>
</feature>
<evidence type="ECO:0000256" key="9">
    <source>
        <dbReference type="ARBA" id="ARBA00048317"/>
    </source>
</evidence>
<evidence type="ECO:0000256" key="6">
    <source>
        <dbReference type="ARBA" id="ARBA00023180"/>
    </source>
</evidence>
<evidence type="ECO:0000256" key="1">
    <source>
        <dbReference type="ARBA" id="ARBA00011970"/>
    </source>
</evidence>
<dbReference type="GO" id="GO:0005788">
    <property type="term" value="C:endoplasmic reticulum lumen"/>
    <property type="evidence" value="ECO:0007669"/>
    <property type="project" value="TreeGrafter"/>
</dbReference>
<dbReference type="InterPro" id="IPR007657">
    <property type="entry name" value="Glycosyltransferase_61"/>
</dbReference>
<dbReference type="Pfam" id="PF04577">
    <property type="entry name" value="Glyco_transf_61"/>
    <property type="match status" value="1"/>
</dbReference>
<keyword evidence="5" id="KW-0256">Endoplasmic reticulum</keyword>
<dbReference type="PANTHER" id="PTHR20961">
    <property type="entry name" value="GLYCOSYLTRANSFERASE"/>
    <property type="match status" value="1"/>
</dbReference>
<comment type="caution">
    <text evidence="12">The sequence shown here is derived from an EMBL/GenBank/DDBJ whole genome shotgun (WGS) entry which is preliminary data.</text>
</comment>
<dbReference type="GeneID" id="87819992"/>
<dbReference type="EMBL" id="MU853571">
    <property type="protein sequence ID" value="KAK4145086.1"/>
    <property type="molecule type" value="Genomic_DNA"/>
</dbReference>
<evidence type="ECO:0000256" key="10">
    <source>
        <dbReference type="ARBA" id="ARBA00049432"/>
    </source>
</evidence>
<proteinExistence type="predicted"/>
<dbReference type="RefSeq" id="XP_062638457.1">
    <property type="nucleotide sequence ID" value="XM_062783379.1"/>
</dbReference>
<evidence type="ECO:0000256" key="2">
    <source>
        <dbReference type="ARBA" id="ARBA00022676"/>
    </source>
</evidence>
<reference evidence="12" key="1">
    <citation type="journal article" date="2023" name="Mol. Phylogenet. Evol.">
        <title>Genome-scale phylogeny and comparative genomics of the fungal order Sordariales.</title>
        <authorList>
            <person name="Hensen N."/>
            <person name="Bonometti L."/>
            <person name="Westerberg I."/>
            <person name="Brannstrom I.O."/>
            <person name="Guillou S."/>
            <person name="Cros-Aarteil S."/>
            <person name="Calhoun S."/>
            <person name="Haridas S."/>
            <person name="Kuo A."/>
            <person name="Mondo S."/>
            <person name="Pangilinan J."/>
            <person name="Riley R."/>
            <person name="LaButti K."/>
            <person name="Andreopoulos B."/>
            <person name="Lipzen A."/>
            <person name="Chen C."/>
            <person name="Yan M."/>
            <person name="Daum C."/>
            <person name="Ng V."/>
            <person name="Clum A."/>
            <person name="Steindorff A."/>
            <person name="Ohm R.A."/>
            <person name="Martin F."/>
            <person name="Silar P."/>
            <person name="Natvig D.O."/>
            <person name="Lalanne C."/>
            <person name="Gautier V."/>
            <person name="Ament-Velasquez S.L."/>
            <person name="Kruys A."/>
            <person name="Hutchinson M.I."/>
            <person name="Powell A.J."/>
            <person name="Barry K."/>
            <person name="Miller A.N."/>
            <person name="Grigoriev I.V."/>
            <person name="Debuchy R."/>
            <person name="Gladieux P."/>
            <person name="Hiltunen Thoren M."/>
            <person name="Johannesson H."/>
        </authorList>
    </citation>
    <scope>NUCLEOTIDE SEQUENCE</scope>
    <source>
        <strain evidence="12">CBS 141.50</strain>
    </source>
</reference>
<dbReference type="AlphaFoldDB" id="A0AAN6ZQ36"/>
<evidence type="ECO:0000313" key="12">
    <source>
        <dbReference type="EMBL" id="KAK4145086.1"/>
    </source>
</evidence>
<evidence type="ECO:0000256" key="7">
    <source>
        <dbReference type="ARBA" id="ARBA00040944"/>
    </source>
</evidence>
<evidence type="ECO:0000256" key="3">
    <source>
        <dbReference type="ARBA" id="ARBA00022679"/>
    </source>
</evidence>
<accession>A0AAN6ZQ36</accession>
<protein>
    <recommendedName>
        <fullName evidence="7">EGF domain-specific O-linked N-acetylglucosamine transferase</fullName>
        <ecNumber evidence="1">2.4.1.255</ecNumber>
    </recommendedName>
    <alternativeName>
        <fullName evidence="8">Extracellular O-linked N-acetylglucosamine transferase</fullName>
    </alternativeName>
</protein>
<evidence type="ECO:0000256" key="5">
    <source>
        <dbReference type="ARBA" id="ARBA00022824"/>
    </source>
</evidence>
<dbReference type="PANTHER" id="PTHR20961:SF148">
    <property type="entry name" value="EGF DOMAIN-SPECIFIC O-LINKED N-ACETYLGLUCOSAMINE TRANSFERASE"/>
    <property type="match status" value="1"/>
</dbReference>
<keyword evidence="6" id="KW-0325">Glycoprotein</keyword>
<dbReference type="GO" id="GO:0097363">
    <property type="term" value="F:protein O-acetylglucosaminyltransferase activity"/>
    <property type="evidence" value="ECO:0007669"/>
    <property type="project" value="UniProtKB-EC"/>
</dbReference>
<comment type="catalytic activity">
    <reaction evidence="10">
        <text>L-threonyl-[protein] + UDP-N-acetyl-alpha-D-glucosamine = 3-O-(N-acetyl-beta-D-glucosaminyl)-L-threonyl-[protein] + UDP + H(+)</text>
        <dbReference type="Rhea" id="RHEA:48908"/>
        <dbReference type="Rhea" id="RHEA-COMP:11060"/>
        <dbReference type="Rhea" id="RHEA-COMP:12252"/>
        <dbReference type="ChEBI" id="CHEBI:15378"/>
        <dbReference type="ChEBI" id="CHEBI:30013"/>
        <dbReference type="ChEBI" id="CHEBI:57705"/>
        <dbReference type="ChEBI" id="CHEBI:58223"/>
        <dbReference type="ChEBI" id="CHEBI:90840"/>
        <dbReference type="EC" id="2.4.1.255"/>
    </reaction>
</comment>
<keyword evidence="13" id="KW-1185">Reference proteome</keyword>
<dbReference type="Proteomes" id="UP001302676">
    <property type="component" value="Unassembled WGS sequence"/>
</dbReference>
<name>A0AAN6ZQ36_9PEZI</name>
<organism evidence="12 13">
    <name type="scientific">Dichotomopilus funicola</name>
    <dbReference type="NCBI Taxonomy" id="1934379"/>
    <lineage>
        <taxon>Eukaryota</taxon>
        <taxon>Fungi</taxon>
        <taxon>Dikarya</taxon>
        <taxon>Ascomycota</taxon>
        <taxon>Pezizomycotina</taxon>
        <taxon>Sordariomycetes</taxon>
        <taxon>Sordariomycetidae</taxon>
        <taxon>Sordariales</taxon>
        <taxon>Chaetomiaceae</taxon>
        <taxon>Dichotomopilus</taxon>
    </lineage>
</organism>